<keyword evidence="2" id="KW-0663">Pyridoxal phosphate</keyword>
<organism evidence="3 4">
    <name type="scientific">Rhodospira trueperi</name>
    <dbReference type="NCBI Taxonomy" id="69960"/>
    <lineage>
        <taxon>Bacteria</taxon>
        <taxon>Pseudomonadati</taxon>
        <taxon>Pseudomonadota</taxon>
        <taxon>Alphaproteobacteria</taxon>
        <taxon>Rhodospirillales</taxon>
        <taxon>Rhodospirillaceae</taxon>
        <taxon>Rhodospira</taxon>
    </lineage>
</organism>
<dbReference type="Proteomes" id="UP000199412">
    <property type="component" value="Unassembled WGS sequence"/>
</dbReference>
<dbReference type="PANTHER" id="PTHR30244:SF34">
    <property type="entry name" value="DTDP-4-AMINO-4,6-DIDEOXYGALACTOSE TRANSAMINASE"/>
    <property type="match status" value="1"/>
</dbReference>
<dbReference type="STRING" id="69960.SAMN05421720_102339"/>
<dbReference type="OrthoDB" id="9768668at2"/>
<protein>
    <submittedName>
        <fullName evidence="3">dTDP-4-amino-4,6-dideoxygalactose transaminase</fullName>
    </submittedName>
</protein>
<dbReference type="GO" id="GO:0030170">
    <property type="term" value="F:pyridoxal phosphate binding"/>
    <property type="evidence" value="ECO:0007669"/>
    <property type="project" value="TreeGrafter"/>
</dbReference>
<proteinExistence type="inferred from homology"/>
<evidence type="ECO:0000313" key="3">
    <source>
        <dbReference type="EMBL" id="SDE00527.1"/>
    </source>
</evidence>
<dbReference type="EMBL" id="FNAP01000002">
    <property type="protein sequence ID" value="SDE00527.1"/>
    <property type="molecule type" value="Genomic_DNA"/>
</dbReference>
<evidence type="ECO:0000256" key="1">
    <source>
        <dbReference type="ARBA" id="ARBA00037999"/>
    </source>
</evidence>
<evidence type="ECO:0000256" key="2">
    <source>
        <dbReference type="RuleBase" id="RU004508"/>
    </source>
</evidence>
<comment type="similarity">
    <text evidence="1 2">Belongs to the DegT/DnrJ/EryC1 family.</text>
</comment>
<dbReference type="Gene3D" id="3.40.640.10">
    <property type="entry name" value="Type I PLP-dependent aspartate aminotransferase-like (Major domain)"/>
    <property type="match status" value="1"/>
</dbReference>
<dbReference type="InterPro" id="IPR015421">
    <property type="entry name" value="PyrdxlP-dep_Trfase_major"/>
</dbReference>
<dbReference type="AlphaFoldDB" id="A0A1G6ZEA6"/>
<name>A0A1G6ZEA6_9PROT</name>
<dbReference type="InterPro" id="IPR000653">
    <property type="entry name" value="DegT/StrS_aminotransferase"/>
</dbReference>
<reference evidence="3 4" key="1">
    <citation type="submission" date="2016-10" db="EMBL/GenBank/DDBJ databases">
        <authorList>
            <person name="de Groot N.N."/>
        </authorList>
    </citation>
    <scope>NUCLEOTIDE SEQUENCE [LARGE SCALE GENOMIC DNA]</scope>
    <source>
        <strain evidence="3 4">ATCC 700224</strain>
    </source>
</reference>
<dbReference type="GO" id="GO:0000271">
    <property type="term" value="P:polysaccharide biosynthetic process"/>
    <property type="evidence" value="ECO:0007669"/>
    <property type="project" value="TreeGrafter"/>
</dbReference>
<gene>
    <name evidence="3" type="ORF">SAMN05421720_102339</name>
</gene>
<dbReference type="GO" id="GO:0008483">
    <property type="term" value="F:transaminase activity"/>
    <property type="evidence" value="ECO:0007669"/>
    <property type="project" value="TreeGrafter"/>
</dbReference>
<sequence length="358" mass="38464">MLRALSEVLGGAHVVPAPRASLGLVAALRAWGGGGSVAVPSAVCQDVVVAILAAGRRPEFCDVDARTGAVPLSEWRRAREAGASAAVVVHLYGNPVDTVGIREIFSGGLVIDDAAQALGARTPRNLAGLGGDVGLFSFGRTKHIEAGGAALACFDTSLAEACRRCLDLMEPTSRADHDERQARFRRGFDAARAHLRESGDPSQFAGLLDGLEPTLRVPPPDGWQQRVSDALPEFPAALEERRLKAEAWARGLGAVGFEPVGMDEAAAPWRYTCRLPGLNWSAQHAIGTAIRRGGLDVSHWYLPAHWYRGPHQEGFEGTIQLSREVFQFWIDQTISVSDIREGSSLVAAAVEQTWPERR</sequence>
<dbReference type="RefSeq" id="WP_092783066.1">
    <property type="nucleotide sequence ID" value="NZ_FNAP01000002.1"/>
</dbReference>
<dbReference type="SUPFAM" id="SSF53383">
    <property type="entry name" value="PLP-dependent transferases"/>
    <property type="match status" value="1"/>
</dbReference>
<keyword evidence="4" id="KW-1185">Reference proteome</keyword>
<dbReference type="Pfam" id="PF01041">
    <property type="entry name" value="DegT_DnrJ_EryC1"/>
    <property type="match status" value="1"/>
</dbReference>
<accession>A0A1G6ZEA6</accession>
<dbReference type="InterPro" id="IPR015424">
    <property type="entry name" value="PyrdxlP-dep_Trfase"/>
</dbReference>
<evidence type="ECO:0000313" key="4">
    <source>
        <dbReference type="Proteomes" id="UP000199412"/>
    </source>
</evidence>
<dbReference type="PANTHER" id="PTHR30244">
    <property type="entry name" value="TRANSAMINASE"/>
    <property type="match status" value="1"/>
</dbReference>